<reference evidence="1 2" key="1">
    <citation type="submission" date="2021-03" db="EMBL/GenBank/DDBJ databases">
        <authorList>
            <person name="Kim M.K."/>
        </authorList>
    </citation>
    <scope>NUCLEOTIDE SEQUENCE [LARGE SCALE GENOMIC DNA]</scope>
    <source>
        <strain evidence="1 2">BT442</strain>
    </source>
</reference>
<gene>
    <name evidence="1" type="primary">dptG</name>
    <name evidence="1" type="ORF">J4E00_26180</name>
</gene>
<organism evidence="1 2">
    <name type="scientific">Hymenobacter negativus</name>
    <dbReference type="NCBI Taxonomy" id="2795026"/>
    <lineage>
        <taxon>Bacteria</taxon>
        <taxon>Pseudomonadati</taxon>
        <taxon>Bacteroidota</taxon>
        <taxon>Cytophagia</taxon>
        <taxon>Cytophagales</taxon>
        <taxon>Hymenobacteraceae</taxon>
        <taxon>Hymenobacter</taxon>
    </lineage>
</organism>
<dbReference type="NCBIfam" id="TIGR03236">
    <property type="entry name" value="dnd_assoc_1"/>
    <property type="match status" value="1"/>
</dbReference>
<evidence type="ECO:0000313" key="1">
    <source>
        <dbReference type="EMBL" id="MBO2012577.1"/>
    </source>
</evidence>
<accession>A0ABS3QN94</accession>
<dbReference type="RefSeq" id="WP_208178312.1">
    <property type="nucleotide sequence ID" value="NZ_JAGETZ010000018.1"/>
</dbReference>
<proteinExistence type="predicted"/>
<evidence type="ECO:0000313" key="2">
    <source>
        <dbReference type="Proteomes" id="UP000664369"/>
    </source>
</evidence>
<dbReference type="EMBL" id="JAGETZ010000018">
    <property type="protein sequence ID" value="MBO2012577.1"/>
    <property type="molecule type" value="Genomic_DNA"/>
</dbReference>
<sequence length="468" mass="54164">MPNIRFDLEEVTKRMLTKEGTFQHNTGNRAKLFPFTANDAKVFKMEYDLVDFGGIAAACYRECAALSHKSNFNKDEFIRHACLKADAQNPAALTDIIEKVAFDESGRLYAYDTEVYAYLNFAYPIEALTSIARYITSLLFDDELKAAFRTMAGGDSQNLLYKLLSSSFPPIVEELKKDEQFYMPSEAIKAKFKEDFNFLIANKQKYKFVDYFPTLIKFYFFRFVTDISLELNSFITQAKRPTIFFSLDWEKLQASRPASNNGWKLFDAMLDSMFIHANTFELLSYIDMPIARTGYNEIEAFVKQSAEADNKQLANVIDQVTSFYREKNPQVEWASLPLSHNDVARTPVQKAINNLWKSIEYQFTTTKKRQLRAYKHLFVQFAKFNFGKKRGPNGYSLSLKHADVLFLTTLCIGAQDKVRLKDLRKEFEDRGVFLDGISWTHLIDYYEKVNMLEKKSDSGDGQYVKHLN</sequence>
<name>A0ABS3QN94_9BACT</name>
<dbReference type="Proteomes" id="UP000664369">
    <property type="component" value="Unassembled WGS sequence"/>
</dbReference>
<dbReference type="InterPro" id="IPR017645">
    <property type="entry name" value="Dnd_assoc_1"/>
</dbReference>
<keyword evidence="2" id="KW-1185">Reference proteome</keyword>
<comment type="caution">
    <text evidence="1">The sequence shown here is derived from an EMBL/GenBank/DDBJ whole genome shotgun (WGS) entry which is preliminary data.</text>
</comment>
<protein>
    <submittedName>
        <fullName evidence="1">DNA phosphorothioation-dependent restriction protein DptG</fullName>
    </submittedName>
</protein>